<evidence type="ECO:0000256" key="1">
    <source>
        <dbReference type="ARBA" id="ARBA00038310"/>
    </source>
</evidence>
<dbReference type="InterPro" id="IPR052350">
    <property type="entry name" value="Metallo-dep_Lactonases"/>
</dbReference>
<dbReference type="Pfam" id="PF04909">
    <property type="entry name" value="Amidohydro_2"/>
    <property type="match status" value="1"/>
</dbReference>
<dbReference type="SUPFAM" id="SSF51556">
    <property type="entry name" value="Metallo-dependent hydrolases"/>
    <property type="match status" value="1"/>
</dbReference>
<evidence type="ECO:0000259" key="2">
    <source>
        <dbReference type="Pfam" id="PF04909"/>
    </source>
</evidence>
<dbReference type="InterPro" id="IPR032466">
    <property type="entry name" value="Metal_Hydrolase"/>
</dbReference>
<gene>
    <name evidence="3" type="primary">LRA2</name>
    <name evidence="3" type="ORF">HRR80_006140</name>
</gene>
<dbReference type="InterPro" id="IPR006680">
    <property type="entry name" value="Amidohydro-rel"/>
</dbReference>
<reference evidence="3" key="1">
    <citation type="submission" date="2023-01" db="EMBL/GenBank/DDBJ databases">
        <title>Exophiala dermititidis isolated from Cystic Fibrosis Patient.</title>
        <authorList>
            <person name="Kurbessoian T."/>
            <person name="Crocker A."/>
            <person name="Murante D."/>
            <person name="Hogan D.A."/>
            <person name="Stajich J.E."/>
        </authorList>
    </citation>
    <scope>NUCLEOTIDE SEQUENCE</scope>
    <source>
        <strain evidence="3">Ex8</strain>
    </source>
</reference>
<comment type="similarity">
    <text evidence="1">Belongs to the metallo-dependent hydrolases superfamily.</text>
</comment>
<organism evidence="3 4">
    <name type="scientific">Exophiala dermatitidis</name>
    <name type="common">Black yeast-like fungus</name>
    <name type="synonym">Wangiella dermatitidis</name>
    <dbReference type="NCBI Taxonomy" id="5970"/>
    <lineage>
        <taxon>Eukaryota</taxon>
        <taxon>Fungi</taxon>
        <taxon>Dikarya</taxon>
        <taxon>Ascomycota</taxon>
        <taxon>Pezizomycotina</taxon>
        <taxon>Eurotiomycetes</taxon>
        <taxon>Chaetothyriomycetidae</taxon>
        <taxon>Chaetothyriales</taxon>
        <taxon>Herpotrichiellaceae</taxon>
        <taxon>Exophiala</taxon>
    </lineage>
</organism>
<dbReference type="GO" id="GO:0050033">
    <property type="term" value="F:L-rhamnono-1,4-lactonase activity"/>
    <property type="evidence" value="ECO:0007669"/>
    <property type="project" value="UniProtKB-EC"/>
</dbReference>
<proteinExistence type="inferred from homology"/>
<dbReference type="Proteomes" id="UP001161757">
    <property type="component" value="Unassembled WGS sequence"/>
</dbReference>
<dbReference type="PANTHER" id="PTHR43569:SF2">
    <property type="entry name" value="AMIDOHYDROLASE-RELATED DOMAIN-CONTAINING PROTEIN"/>
    <property type="match status" value="1"/>
</dbReference>
<feature type="domain" description="Amidohydrolase-related" evidence="2">
    <location>
        <begin position="145"/>
        <end position="350"/>
    </location>
</feature>
<dbReference type="EMBL" id="JAJGCB010000012">
    <property type="protein sequence ID" value="KAJ8990005.1"/>
    <property type="molecule type" value="Genomic_DNA"/>
</dbReference>
<comment type="caution">
    <text evidence="3">The sequence shown here is derived from an EMBL/GenBank/DDBJ whole genome shotgun (WGS) entry which is preliminary data.</text>
</comment>
<protein>
    <submittedName>
        <fullName evidence="3">L-rhamnono-gamma-lactonase</fullName>
        <ecNumber evidence="3">3.1.1.65</ecNumber>
    </submittedName>
</protein>
<evidence type="ECO:0000313" key="4">
    <source>
        <dbReference type="Proteomes" id="UP001161757"/>
    </source>
</evidence>
<dbReference type="Gene3D" id="3.20.20.140">
    <property type="entry name" value="Metal-dependent hydrolases"/>
    <property type="match status" value="1"/>
</dbReference>
<dbReference type="EC" id="3.1.1.65" evidence="3"/>
<dbReference type="PANTHER" id="PTHR43569">
    <property type="entry name" value="AMIDOHYDROLASE"/>
    <property type="match status" value="1"/>
</dbReference>
<name>A0AAN6EQZ8_EXODE</name>
<keyword evidence="3" id="KW-0378">Hydrolase</keyword>
<evidence type="ECO:0000313" key="3">
    <source>
        <dbReference type="EMBL" id="KAJ8990005.1"/>
    </source>
</evidence>
<dbReference type="AlphaFoldDB" id="A0AAN6EQZ8"/>
<sequence length="354" mass="39907">MASNNSPNPLPVIDSHIHLYAAAHIPQLNWTSDLADDHPLNRQYSTNEYREATGSRSNLLGFVFVETDRKSGLEEAEWQDVLEEVDFLMRIARGIPRNDEGHSPEDGRLVLGVVPWAPIPAGKHVLSQYVERVQHHCGDQWHLIKGFRYLVQDKPAGVMLQPQFIESLKWLGEQGLTFDLGVDARSGGLHQLQEACEMLDRIYDDSNPVEIIINHFCKPNLRLTAAEAVNGHGDFMRWKECIRKMSSHKSTYMKLSGLFSELPPQDETNPTDIASLVEQTRPWVNVVFSAFGPSRVMFGSDWPVCNVGGPGIRKSWGHWYALVSAILDDQGLSEEQKKRVWSGTAVEAYNIQLP</sequence>
<accession>A0AAN6EQZ8</accession>